<keyword evidence="2" id="KW-0677">Repeat</keyword>
<gene>
    <name evidence="6" type="ORF">RJT34_16245</name>
</gene>
<keyword evidence="4" id="KW-0508">mRNA splicing</keyword>
<dbReference type="Gene3D" id="3.30.110.60">
    <property type="entry name" value="YhbY-like"/>
    <property type="match status" value="1"/>
</dbReference>
<protein>
    <submittedName>
        <fullName evidence="6">Uncharacterized protein</fullName>
    </submittedName>
</protein>
<keyword evidence="1" id="KW-0507">mRNA processing</keyword>
<dbReference type="EMBL" id="JAYKXN010000004">
    <property type="protein sequence ID" value="KAK7293380.1"/>
    <property type="molecule type" value="Genomic_DNA"/>
</dbReference>
<evidence type="ECO:0000313" key="7">
    <source>
        <dbReference type="Proteomes" id="UP001359559"/>
    </source>
</evidence>
<dbReference type="PANTHER" id="PTHR31846">
    <property type="entry name" value="CRS1 / YHBY (CRM) DOMAIN-CONTAINING PROTEIN"/>
    <property type="match status" value="1"/>
</dbReference>
<evidence type="ECO:0000256" key="5">
    <source>
        <dbReference type="ARBA" id="ARBA00023274"/>
    </source>
</evidence>
<dbReference type="Proteomes" id="UP001359559">
    <property type="component" value="Unassembled WGS sequence"/>
</dbReference>
<evidence type="ECO:0000256" key="1">
    <source>
        <dbReference type="ARBA" id="ARBA00022664"/>
    </source>
</evidence>
<name>A0AAN9J6U9_CLITE</name>
<evidence type="ECO:0000256" key="4">
    <source>
        <dbReference type="ARBA" id="ARBA00023187"/>
    </source>
</evidence>
<comment type="caution">
    <text evidence="6">The sequence shown here is derived from an EMBL/GenBank/DDBJ whole genome shotgun (WGS) entry which is preliminary data.</text>
</comment>
<dbReference type="AlphaFoldDB" id="A0AAN9J6U9"/>
<dbReference type="PANTHER" id="PTHR31846:SF10">
    <property type="entry name" value="CHLOROPLASTIC GROUP IIA INTRON SPLICING FACILITATOR CRS1, CHLOROPLASTIC"/>
    <property type="match status" value="1"/>
</dbReference>
<evidence type="ECO:0000313" key="6">
    <source>
        <dbReference type="EMBL" id="KAK7293380.1"/>
    </source>
</evidence>
<dbReference type="GO" id="GO:0003729">
    <property type="term" value="F:mRNA binding"/>
    <property type="evidence" value="ECO:0007669"/>
    <property type="project" value="InterPro"/>
</dbReference>
<dbReference type="SUPFAM" id="SSF75471">
    <property type="entry name" value="YhbY-like"/>
    <property type="match status" value="1"/>
</dbReference>
<keyword evidence="7" id="KW-1185">Reference proteome</keyword>
<dbReference type="GO" id="GO:1990904">
    <property type="term" value="C:ribonucleoprotein complex"/>
    <property type="evidence" value="ECO:0007669"/>
    <property type="project" value="UniProtKB-KW"/>
</dbReference>
<dbReference type="GO" id="GO:0000375">
    <property type="term" value="P:RNA splicing, via transesterification reactions"/>
    <property type="evidence" value="ECO:0007669"/>
    <property type="project" value="InterPro"/>
</dbReference>
<organism evidence="6 7">
    <name type="scientific">Clitoria ternatea</name>
    <name type="common">Butterfly pea</name>
    <dbReference type="NCBI Taxonomy" id="43366"/>
    <lineage>
        <taxon>Eukaryota</taxon>
        <taxon>Viridiplantae</taxon>
        <taxon>Streptophyta</taxon>
        <taxon>Embryophyta</taxon>
        <taxon>Tracheophyta</taxon>
        <taxon>Spermatophyta</taxon>
        <taxon>Magnoliopsida</taxon>
        <taxon>eudicotyledons</taxon>
        <taxon>Gunneridae</taxon>
        <taxon>Pentapetalae</taxon>
        <taxon>rosids</taxon>
        <taxon>fabids</taxon>
        <taxon>Fabales</taxon>
        <taxon>Fabaceae</taxon>
        <taxon>Papilionoideae</taxon>
        <taxon>50 kb inversion clade</taxon>
        <taxon>NPAAA clade</taxon>
        <taxon>indigoferoid/millettioid clade</taxon>
        <taxon>Phaseoleae</taxon>
        <taxon>Clitoria</taxon>
    </lineage>
</organism>
<reference evidence="6 7" key="1">
    <citation type="submission" date="2024-01" db="EMBL/GenBank/DDBJ databases">
        <title>The genomes of 5 underutilized Papilionoideae crops provide insights into root nodulation and disease resistance.</title>
        <authorList>
            <person name="Yuan L."/>
        </authorList>
    </citation>
    <scope>NUCLEOTIDE SEQUENCE [LARGE SCALE GENOMIC DNA]</scope>
    <source>
        <strain evidence="6">LY-2023</strain>
        <tissue evidence="6">Leaf</tissue>
    </source>
</reference>
<keyword evidence="3" id="KW-0809">Transit peptide</keyword>
<proteinExistence type="predicted"/>
<sequence>MFSLCKYFDELSLEDDAGPRVVFDGVLEGLHWHWKHREVVKVIIMQRQFSQVELTSTVVDPHIAVAVAVPALCDKNLCSRKIFDFEKDYASYANSFNSYLERASEGEGL</sequence>
<dbReference type="GO" id="GO:0006397">
    <property type="term" value="P:mRNA processing"/>
    <property type="evidence" value="ECO:0007669"/>
    <property type="project" value="UniProtKB-KW"/>
</dbReference>
<dbReference type="InterPro" id="IPR035920">
    <property type="entry name" value="YhbY-like_sf"/>
</dbReference>
<evidence type="ECO:0000256" key="2">
    <source>
        <dbReference type="ARBA" id="ARBA00022737"/>
    </source>
</evidence>
<evidence type="ECO:0000256" key="3">
    <source>
        <dbReference type="ARBA" id="ARBA00022946"/>
    </source>
</evidence>
<dbReference type="InterPro" id="IPR045278">
    <property type="entry name" value="CRS1/CFM2/CFM3"/>
</dbReference>
<accession>A0AAN9J6U9</accession>
<keyword evidence="5" id="KW-0687">Ribonucleoprotein</keyword>